<dbReference type="InterPro" id="IPR002401">
    <property type="entry name" value="Cyt_P450_E_grp-I"/>
</dbReference>
<proteinExistence type="inferred from homology"/>
<dbReference type="PRINTS" id="PR00385">
    <property type="entry name" value="P450"/>
</dbReference>
<dbReference type="InterPro" id="IPR001128">
    <property type="entry name" value="Cyt_P450"/>
</dbReference>
<keyword evidence="6 8" id="KW-0503">Monooxygenase</keyword>
<gene>
    <name evidence="10" type="primary">LOC109709949</name>
</gene>
<dbReference type="AlphaFoldDB" id="A0A6P5EVX2"/>
<dbReference type="PROSITE" id="PS00086">
    <property type="entry name" value="CYTOCHROME_P450"/>
    <property type="match status" value="1"/>
</dbReference>
<dbReference type="SUPFAM" id="SSF48264">
    <property type="entry name" value="Cytochrome P450"/>
    <property type="match status" value="1"/>
</dbReference>
<evidence type="ECO:0000256" key="6">
    <source>
        <dbReference type="ARBA" id="ARBA00023033"/>
    </source>
</evidence>
<dbReference type="InterPro" id="IPR036396">
    <property type="entry name" value="Cyt_P450_sf"/>
</dbReference>
<keyword evidence="2 7" id="KW-0349">Heme</keyword>
<evidence type="ECO:0000313" key="10">
    <source>
        <dbReference type="RefSeq" id="XP_020087931.1"/>
    </source>
</evidence>
<dbReference type="GO" id="GO:0020037">
    <property type="term" value="F:heme binding"/>
    <property type="evidence" value="ECO:0007669"/>
    <property type="project" value="InterPro"/>
</dbReference>
<evidence type="ECO:0000256" key="8">
    <source>
        <dbReference type="RuleBase" id="RU000461"/>
    </source>
</evidence>
<evidence type="ECO:0000256" key="2">
    <source>
        <dbReference type="ARBA" id="ARBA00022617"/>
    </source>
</evidence>
<protein>
    <submittedName>
        <fullName evidence="10">Premnaspirodiene oxygenase-like</fullName>
    </submittedName>
</protein>
<keyword evidence="9" id="KW-1185">Reference proteome</keyword>
<dbReference type="PANTHER" id="PTHR47955:SF8">
    <property type="entry name" value="CYTOCHROME P450 71D11-LIKE"/>
    <property type="match status" value="1"/>
</dbReference>
<dbReference type="InterPro" id="IPR017972">
    <property type="entry name" value="Cyt_P450_CS"/>
</dbReference>
<name>A0A6P5EVX2_ANACO</name>
<evidence type="ECO:0000313" key="9">
    <source>
        <dbReference type="Proteomes" id="UP000515123"/>
    </source>
</evidence>
<accession>A0A6P5EVX2</accession>
<dbReference type="CDD" id="cd11072">
    <property type="entry name" value="CYP71-like"/>
    <property type="match status" value="1"/>
</dbReference>
<evidence type="ECO:0000256" key="4">
    <source>
        <dbReference type="ARBA" id="ARBA00023002"/>
    </source>
</evidence>
<evidence type="ECO:0000256" key="1">
    <source>
        <dbReference type="ARBA" id="ARBA00010617"/>
    </source>
</evidence>
<dbReference type="Proteomes" id="UP000515123">
    <property type="component" value="Linkage group 1"/>
</dbReference>
<evidence type="ECO:0000256" key="7">
    <source>
        <dbReference type="PIRSR" id="PIRSR602401-1"/>
    </source>
</evidence>
<dbReference type="GeneID" id="109709949"/>
<organism evidence="9 10">
    <name type="scientific">Ananas comosus</name>
    <name type="common">Pineapple</name>
    <name type="synonym">Ananas ananas</name>
    <dbReference type="NCBI Taxonomy" id="4615"/>
    <lineage>
        <taxon>Eukaryota</taxon>
        <taxon>Viridiplantae</taxon>
        <taxon>Streptophyta</taxon>
        <taxon>Embryophyta</taxon>
        <taxon>Tracheophyta</taxon>
        <taxon>Spermatophyta</taxon>
        <taxon>Magnoliopsida</taxon>
        <taxon>Liliopsida</taxon>
        <taxon>Poales</taxon>
        <taxon>Bromeliaceae</taxon>
        <taxon>Bromelioideae</taxon>
        <taxon>Ananas</taxon>
    </lineage>
</organism>
<comment type="cofactor">
    <cofactor evidence="7">
        <name>heme</name>
        <dbReference type="ChEBI" id="CHEBI:30413"/>
    </cofactor>
</comment>
<dbReference type="GO" id="GO:0016705">
    <property type="term" value="F:oxidoreductase activity, acting on paired donors, with incorporation or reduction of molecular oxygen"/>
    <property type="evidence" value="ECO:0007669"/>
    <property type="project" value="InterPro"/>
</dbReference>
<evidence type="ECO:0000256" key="3">
    <source>
        <dbReference type="ARBA" id="ARBA00022723"/>
    </source>
</evidence>
<dbReference type="OrthoDB" id="1470350at2759"/>
<dbReference type="GO" id="GO:0004497">
    <property type="term" value="F:monooxygenase activity"/>
    <property type="evidence" value="ECO:0007669"/>
    <property type="project" value="UniProtKB-KW"/>
</dbReference>
<dbReference type="Gene3D" id="1.10.630.10">
    <property type="entry name" value="Cytochrome P450"/>
    <property type="match status" value="1"/>
</dbReference>
<feature type="binding site" description="axial binding residue" evidence="7">
    <location>
        <position position="466"/>
    </location>
    <ligand>
        <name>heme</name>
        <dbReference type="ChEBI" id="CHEBI:30413"/>
    </ligand>
    <ligandPart>
        <name>Fe</name>
        <dbReference type="ChEBI" id="CHEBI:18248"/>
    </ligandPart>
</feature>
<dbReference type="Pfam" id="PF00067">
    <property type="entry name" value="p450"/>
    <property type="match status" value="1"/>
</dbReference>
<evidence type="ECO:0000256" key="5">
    <source>
        <dbReference type="ARBA" id="ARBA00023004"/>
    </source>
</evidence>
<keyword evidence="5 7" id="KW-0408">Iron</keyword>
<dbReference type="GO" id="GO:0005506">
    <property type="term" value="F:iron ion binding"/>
    <property type="evidence" value="ECO:0007669"/>
    <property type="project" value="InterPro"/>
</dbReference>
<dbReference type="PANTHER" id="PTHR47955">
    <property type="entry name" value="CYTOCHROME P450 FAMILY 71 PROTEIN"/>
    <property type="match status" value="1"/>
</dbReference>
<dbReference type="FunFam" id="1.10.630.10:FF:000043">
    <property type="entry name" value="Cytochrome P450 99A2"/>
    <property type="match status" value="1"/>
</dbReference>
<sequence>MELRFLSLDPVILVSSLLCLSAYALLVLVARSRSNCGARISKLPPGPRALPLIGTMHHVARAARRAPGGGTQRALRELARVHGPLMGLRMGQLDLVVASSREAAEAILRTHDRNFAFRPPLLVGQILAYGCSDMVFAPYDAYYKQLRRICLTELLGPKRVRAFASIRRDEVAKLVEDITAAAAAAAGPKPSAVNLSRRLTTMTNAVISRAAFGQQNAQHHRFLDVAKAAVETAAGFSIADAFPSFKFLDVIFGLRARLLKVRKELDEIFDEIIEQHQQKKSNAGRDGEDEEDLIDLLLRLKDHGDLEIPISIDNIKAVILDLFLAGTDTSSALLQWAMSELIRNPDAMAKAQKEVREALKGTDGIVEEAQVNELNYLRMVVKEALRLHPAVPLLIPRVCQSTCQVEGYEISPGTRAVVNVWAIGRDPKYWTEPDRFMPERFAEPGAADYKGTSFELLPFGSGRRMCPGMVFALAGVFVSLAELLRRFDWRMPDGMTPEELSMEETSLAPAERTTKKIDFRSGRNRW</sequence>
<dbReference type="RefSeq" id="XP_020087931.1">
    <property type="nucleotide sequence ID" value="XM_020232342.1"/>
</dbReference>
<keyword evidence="3 7" id="KW-0479">Metal-binding</keyword>
<dbReference type="PRINTS" id="PR00463">
    <property type="entry name" value="EP450I"/>
</dbReference>
<keyword evidence="4 8" id="KW-0560">Oxidoreductase</keyword>
<reference evidence="10" key="2">
    <citation type="submission" date="2025-08" db="UniProtKB">
        <authorList>
            <consortium name="RefSeq"/>
        </authorList>
    </citation>
    <scope>IDENTIFICATION</scope>
    <source>
        <tissue evidence="10">Leaf</tissue>
    </source>
</reference>
<reference evidence="9" key="1">
    <citation type="journal article" date="2015" name="Nat. Genet.">
        <title>The pineapple genome and the evolution of CAM photosynthesis.</title>
        <authorList>
            <person name="Ming R."/>
            <person name="VanBuren R."/>
            <person name="Wai C.M."/>
            <person name="Tang H."/>
            <person name="Schatz M.C."/>
            <person name="Bowers J.E."/>
            <person name="Lyons E."/>
            <person name="Wang M.L."/>
            <person name="Chen J."/>
            <person name="Biggers E."/>
            <person name="Zhang J."/>
            <person name="Huang L."/>
            <person name="Zhang L."/>
            <person name="Miao W."/>
            <person name="Zhang J."/>
            <person name="Ye Z."/>
            <person name="Miao C."/>
            <person name="Lin Z."/>
            <person name="Wang H."/>
            <person name="Zhou H."/>
            <person name="Yim W.C."/>
            <person name="Priest H.D."/>
            <person name="Zheng C."/>
            <person name="Woodhouse M."/>
            <person name="Edger P.P."/>
            <person name="Guyot R."/>
            <person name="Guo H.B."/>
            <person name="Guo H."/>
            <person name="Zheng G."/>
            <person name="Singh R."/>
            <person name="Sharma A."/>
            <person name="Min X."/>
            <person name="Zheng Y."/>
            <person name="Lee H."/>
            <person name="Gurtowski J."/>
            <person name="Sedlazeck F.J."/>
            <person name="Harkess A."/>
            <person name="McKain M.R."/>
            <person name="Liao Z."/>
            <person name="Fang J."/>
            <person name="Liu J."/>
            <person name="Zhang X."/>
            <person name="Zhang Q."/>
            <person name="Hu W."/>
            <person name="Qin Y."/>
            <person name="Wang K."/>
            <person name="Chen L.Y."/>
            <person name="Shirley N."/>
            <person name="Lin Y.R."/>
            <person name="Liu L.Y."/>
            <person name="Hernandez A.G."/>
            <person name="Wright C.L."/>
            <person name="Bulone V."/>
            <person name="Tuskan G.A."/>
            <person name="Heath K."/>
            <person name="Zee F."/>
            <person name="Moore P.H."/>
            <person name="Sunkar R."/>
            <person name="Leebens-Mack J.H."/>
            <person name="Mockler T."/>
            <person name="Bennetzen J.L."/>
            <person name="Freeling M."/>
            <person name="Sankoff D."/>
            <person name="Paterson A.H."/>
            <person name="Zhu X."/>
            <person name="Yang X."/>
            <person name="Smith J.A."/>
            <person name="Cushman J.C."/>
            <person name="Paull R.E."/>
            <person name="Yu Q."/>
        </authorList>
    </citation>
    <scope>NUCLEOTIDE SEQUENCE [LARGE SCALE GENOMIC DNA]</scope>
    <source>
        <strain evidence="9">cv. F153</strain>
    </source>
</reference>
<comment type="similarity">
    <text evidence="1 8">Belongs to the cytochrome P450 family.</text>
</comment>